<dbReference type="Pfam" id="PF03462">
    <property type="entry name" value="PCRF"/>
    <property type="match status" value="1"/>
</dbReference>
<evidence type="ECO:0000313" key="8">
    <source>
        <dbReference type="EMBL" id="WPX97079.1"/>
    </source>
</evidence>
<keyword evidence="9" id="KW-1185">Reference proteome</keyword>
<feature type="coiled-coil region" evidence="6">
    <location>
        <begin position="34"/>
        <end position="80"/>
    </location>
</feature>
<evidence type="ECO:0000313" key="9">
    <source>
        <dbReference type="Proteomes" id="UP001327219"/>
    </source>
</evidence>
<dbReference type="NCBIfam" id="TIGR00020">
    <property type="entry name" value="prfB"/>
    <property type="match status" value="1"/>
</dbReference>
<dbReference type="SUPFAM" id="SSF75620">
    <property type="entry name" value="Release factor"/>
    <property type="match status" value="1"/>
</dbReference>
<dbReference type="InterPro" id="IPR005139">
    <property type="entry name" value="PCRF"/>
</dbReference>
<keyword evidence="4" id="KW-0963">Cytoplasm</keyword>
<dbReference type="Gene3D" id="3.30.70.1660">
    <property type="match status" value="1"/>
</dbReference>
<name>A0ABZ0UPZ2_9RICK</name>
<dbReference type="InterPro" id="IPR004374">
    <property type="entry name" value="PrfB"/>
</dbReference>
<accession>A0ABZ0UPZ2</accession>
<dbReference type="InterPro" id="IPR045853">
    <property type="entry name" value="Pep_chain_release_fac_I_sf"/>
</dbReference>
<feature type="modified residue" description="N5-methylglutamine" evidence="4">
    <location>
        <position position="216"/>
    </location>
</feature>
<evidence type="ECO:0000256" key="4">
    <source>
        <dbReference type="HAMAP-Rule" id="MF_00094"/>
    </source>
</evidence>
<feature type="domain" description="Prokaryotic-type class I peptide chain release factors" evidence="7">
    <location>
        <begin position="209"/>
        <end position="225"/>
    </location>
</feature>
<dbReference type="Gene3D" id="3.30.160.20">
    <property type="match status" value="1"/>
</dbReference>
<dbReference type="HAMAP" id="MF_00094">
    <property type="entry name" value="Rel_fac_2"/>
    <property type="match status" value="1"/>
</dbReference>
<proteinExistence type="inferred from homology"/>
<reference evidence="8 9" key="1">
    <citation type="submission" date="2022-11" db="EMBL/GenBank/DDBJ databases">
        <title>Host association and intracellularity evolved multiple times independently in the Rickettsiales.</title>
        <authorList>
            <person name="Castelli M."/>
            <person name="Nardi T."/>
            <person name="Gammuto L."/>
            <person name="Bellinzona G."/>
            <person name="Sabaneyeva E."/>
            <person name="Potekhin A."/>
            <person name="Serra V."/>
            <person name="Petroni G."/>
            <person name="Sassera D."/>
        </authorList>
    </citation>
    <scope>NUCLEOTIDE SEQUENCE [LARGE SCALE GENOMIC DNA]</scope>
    <source>
        <strain evidence="8 9">NDG2</strain>
    </source>
</reference>
<protein>
    <recommendedName>
        <fullName evidence="4 5">Peptide chain release factor 2</fullName>
        <shortName evidence="4">RF-2</shortName>
    </recommendedName>
</protein>
<gene>
    <name evidence="4" type="primary">prfB</name>
    <name evidence="8" type="ORF">Bandiella_01222</name>
</gene>
<dbReference type="Pfam" id="PF00472">
    <property type="entry name" value="RF-1"/>
    <property type="match status" value="1"/>
</dbReference>
<dbReference type="PROSITE" id="PS00745">
    <property type="entry name" value="RF_PROK_I"/>
    <property type="match status" value="1"/>
</dbReference>
<dbReference type="PANTHER" id="PTHR43116:SF3">
    <property type="entry name" value="CLASS I PEPTIDE CHAIN RELEASE FACTOR"/>
    <property type="match status" value="1"/>
</dbReference>
<evidence type="ECO:0000256" key="3">
    <source>
        <dbReference type="ARBA" id="ARBA00022917"/>
    </source>
</evidence>
<comment type="function">
    <text evidence="4">Peptide chain release factor 2 directs the termination of translation in response to the peptide chain termination codons UGA and UAA.</text>
</comment>
<keyword evidence="3 4" id="KW-0648">Protein biosynthesis</keyword>
<dbReference type="SMART" id="SM00937">
    <property type="entry name" value="PCRF"/>
    <property type="match status" value="1"/>
</dbReference>
<dbReference type="PANTHER" id="PTHR43116">
    <property type="entry name" value="PEPTIDE CHAIN RELEASE FACTOR 2"/>
    <property type="match status" value="1"/>
</dbReference>
<evidence type="ECO:0000256" key="6">
    <source>
        <dbReference type="SAM" id="Coils"/>
    </source>
</evidence>
<evidence type="ECO:0000259" key="7">
    <source>
        <dbReference type="PROSITE" id="PS00745"/>
    </source>
</evidence>
<comment type="subcellular location">
    <subcellularLocation>
        <location evidence="4">Cytoplasm</location>
    </subcellularLocation>
</comment>
<dbReference type="EMBL" id="CP110820">
    <property type="protein sequence ID" value="WPX97079.1"/>
    <property type="molecule type" value="Genomic_DNA"/>
</dbReference>
<comment type="PTM">
    <text evidence="4">Methylated by PrmC. Methylation increases the termination efficiency of RF2.</text>
</comment>
<evidence type="ECO:0000256" key="1">
    <source>
        <dbReference type="ARBA" id="ARBA00010835"/>
    </source>
</evidence>
<dbReference type="Gene3D" id="1.20.58.410">
    <property type="entry name" value="Release factor"/>
    <property type="match status" value="1"/>
</dbReference>
<keyword evidence="2 4" id="KW-0488">Methylation</keyword>
<dbReference type="Proteomes" id="UP001327219">
    <property type="component" value="Chromosome"/>
</dbReference>
<comment type="similarity">
    <text evidence="1 4">Belongs to the prokaryotic/mitochondrial release factor family.</text>
</comment>
<evidence type="ECO:0000256" key="5">
    <source>
        <dbReference type="NCBIfam" id="TIGR00020"/>
    </source>
</evidence>
<organism evidence="8 9">
    <name type="scientific">Candidatus Bandiella euplotis</name>
    <dbReference type="NCBI Taxonomy" id="1664265"/>
    <lineage>
        <taxon>Bacteria</taxon>
        <taxon>Pseudomonadati</taxon>
        <taxon>Pseudomonadota</taxon>
        <taxon>Alphaproteobacteria</taxon>
        <taxon>Rickettsiales</taxon>
        <taxon>Candidatus Midichloriaceae</taxon>
        <taxon>Candidatus Bandiella</taxon>
    </lineage>
</organism>
<evidence type="ECO:0000256" key="2">
    <source>
        <dbReference type="ARBA" id="ARBA00022481"/>
    </source>
</evidence>
<keyword evidence="6" id="KW-0175">Coiled coil</keyword>
<sequence length="338" mass="39008">MLKEVENPNLWNDQNKARLVLKEKNYLENNIGKIESITKELQTYLEMIELSEKEQDKEVYSEVLLQLKKLEQLVKKQEVECLFSGELDENGCFLEIHSGAGGTESDDWASILMRMYMRWLERHNFSYEIIDNLLGDEAGIKSVTFKVQGHNAFGWLKTERGVHRLVRVSPFNSAGKRHTSFASVWVYPKIDTNISIEVKESDLRIDTYRSSGAGGQHVNTTDSAVRITHLPTKIVVQCQNDRSQHRNKEECMSMLRSKLYEMEIKKMEDKDDQKNSEKTDIGWGNQIRSYVLHPYKMVKDVRTQWQTSNTSAVLDGDIDEFIHKALMQSVVGKGLKAQ</sequence>
<dbReference type="InterPro" id="IPR000352">
    <property type="entry name" value="Pep_chain_release_fac_I"/>
</dbReference>